<organism evidence="1 2">
    <name type="scientific">Physcomitrium patens</name>
    <name type="common">Spreading-leaved earth moss</name>
    <name type="synonym">Physcomitrella patens</name>
    <dbReference type="NCBI Taxonomy" id="3218"/>
    <lineage>
        <taxon>Eukaryota</taxon>
        <taxon>Viridiplantae</taxon>
        <taxon>Streptophyta</taxon>
        <taxon>Embryophyta</taxon>
        <taxon>Bryophyta</taxon>
        <taxon>Bryophytina</taxon>
        <taxon>Bryopsida</taxon>
        <taxon>Funariidae</taxon>
        <taxon>Funariales</taxon>
        <taxon>Funariaceae</taxon>
        <taxon>Physcomitrium</taxon>
    </lineage>
</organism>
<keyword evidence="2" id="KW-1185">Reference proteome</keyword>
<dbReference type="Proteomes" id="UP000006727">
    <property type="component" value="Chromosome 8"/>
</dbReference>
<dbReference type="EnsemblPlants" id="Pp3c8_17850V3.1">
    <property type="protein sequence ID" value="PAC:32963584.CDS.1"/>
    <property type="gene ID" value="Pp3c8_17850"/>
</dbReference>
<reference evidence="1 2" key="1">
    <citation type="journal article" date="2008" name="Science">
        <title>The Physcomitrella genome reveals evolutionary insights into the conquest of land by plants.</title>
        <authorList>
            <person name="Rensing S."/>
            <person name="Lang D."/>
            <person name="Zimmer A."/>
            <person name="Terry A."/>
            <person name="Salamov A."/>
            <person name="Shapiro H."/>
            <person name="Nishiyama T."/>
            <person name="Perroud P.-F."/>
            <person name="Lindquist E."/>
            <person name="Kamisugi Y."/>
            <person name="Tanahashi T."/>
            <person name="Sakakibara K."/>
            <person name="Fujita T."/>
            <person name="Oishi K."/>
            <person name="Shin-I T."/>
            <person name="Kuroki Y."/>
            <person name="Toyoda A."/>
            <person name="Suzuki Y."/>
            <person name="Hashimoto A."/>
            <person name="Yamaguchi K."/>
            <person name="Sugano A."/>
            <person name="Kohara Y."/>
            <person name="Fujiyama A."/>
            <person name="Anterola A."/>
            <person name="Aoki S."/>
            <person name="Ashton N."/>
            <person name="Barbazuk W.B."/>
            <person name="Barker E."/>
            <person name="Bennetzen J."/>
            <person name="Bezanilla M."/>
            <person name="Blankenship R."/>
            <person name="Cho S.H."/>
            <person name="Dutcher S."/>
            <person name="Estelle M."/>
            <person name="Fawcett J.A."/>
            <person name="Gundlach H."/>
            <person name="Hanada K."/>
            <person name="Heyl A."/>
            <person name="Hicks K.A."/>
            <person name="Hugh J."/>
            <person name="Lohr M."/>
            <person name="Mayer K."/>
            <person name="Melkozernov A."/>
            <person name="Murata T."/>
            <person name="Nelson D."/>
            <person name="Pils B."/>
            <person name="Prigge M."/>
            <person name="Reiss B."/>
            <person name="Renner T."/>
            <person name="Rombauts S."/>
            <person name="Rushton P."/>
            <person name="Sanderfoot A."/>
            <person name="Schween G."/>
            <person name="Shiu S.-H."/>
            <person name="Stueber K."/>
            <person name="Theodoulou F.L."/>
            <person name="Tu H."/>
            <person name="Van de Peer Y."/>
            <person name="Verrier P.J."/>
            <person name="Waters E."/>
            <person name="Wood A."/>
            <person name="Yang L."/>
            <person name="Cove D."/>
            <person name="Cuming A."/>
            <person name="Hasebe M."/>
            <person name="Lucas S."/>
            <person name="Mishler D.B."/>
            <person name="Reski R."/>
            <person name="Grigoriev I."/>
            <person name="Quatrano R.S."/>
            <person name="Boore J.L."/>
        </authorList>
    </citation>
    <scope>NUCLEOTIDE SEQUENCE [LARGE SCALE GENOMIC DNA]</scope>
    <source>
        <strain evidence="1 2">cv. Gransden 2004</strain>
    </source>
</reference>
<evidence type="ECO:0000313" key="1">
    <source>
        <dbReference type="EnsemblPlants" id="PAC:32963584.CDS.1"/>
    </source>
</evidence>
<dbReference type="AlphaFoldDB" id="A0A7I3ZLU5"/>
<proteinExistence type="predicted"/>
<reference evidence="1 2" key="2">
    <citation type="journal article" date="2018" name="Plant J.">
        <title>The Physcomitrella patens chromosome-scale assembly reveals moss genome structure and evolution.</title>
        <authorList>
            <person name="Lang D."/>
            <person name="Ullrich K.K."/>
            <person name="Murat F."/>
            <person name="Fuchs J."/>
            <person name="Jenkins J."/>
            <person name="Haas F.B."/>
            <person name="Piednoel M."/>
            <person name="Gundlach H."/>
            <person name="Van Bel M."/>
            <person name="Meyberg R."/>
            <person name="Vives C."/>
            <person name="Morata J."/>
            <person name="Symeonidi A."/>
            <person name="Hiss M."/>
            <person name="Muchero W."/>
            <person name="Kamisugi Y."/>
            <person name="Saleh O."/>
            <person name="Blanc G."/>
            <person name="Decker E.L."/>
            <person name="van Gessel N."/>
            <person name="Grimwood J."/>
            <person name="Hayes R.D."/>
            <person name="Graham S.W."/>
            <person name="Gunter L.E."/>
            <person name="McDaniel S.F."/>
            <person name="Hoernstein S.N.W."/>
            <person name="Larsson A."/>
            <person name="Li F.W."/>
            <person name="Perroud P.F."/>
            <person name="Phillips J."/>
            <person name="Ranjan P."/>
            <person name="Rokshar D.S."/>
            <person name="Rothfels C.J."/>
            <person name="Schneider L."/>
            <person name="Shu S."/>
            <person name="Stevenson D.W."/>
            <person name="Thummler F."/>
            <person name="Tillich M."/>
            <person name="Villarreal Aguilar J.C."/>
            <person name="Widiez T."/>
            <person name="Wong G.K."/>
            <person name="Wymore A."/>
            <person name="Zhang Y."/>
            <person name="Zimmer A.D."/>
            <person name="Quatrano R.S."/>
            <person name="Mayer K.F.X."/>
            <person name="Goodstein D."/>
            <person name="Casacuberta J.M."/>
            <person name="Vandepoele K."/>
            <person name="Reski R."/>
            <person name="Cuming A.C."/>
            <person name="Tuskan G.A."/>
            <person name="Maumus F."/>
            <person name="Salse J."/>
            <person name="Schmutz J."/>
            <person name="Rensing S.A."/>
        </authorList>
    </citation>
    <scope>NUCLEOTIDE SEQUENCE [LARGE SCALE GENOMIC DNA]</scope>
    <source>
        <strain evidence="1 2">cv. Gransden 2004</strain>
    </source>
</reference>
<dbReference type="InParanoid" id="A0A7I3ZLU5"/>
<protein>
    <submittedName>
        <fullName evidence="1">Uncharacterized protein</fullName>
    </submittedName>
</protein>
<dbReference type="EMBL" id="ABEU02000008">
    <property type="status" value="NOT_ANNOTATED_CDS"/>
    <property type="molecule type" value="Genomic_DNA"/>
</dbReference>
<evidence type="ECO:0000313" key="2">
    <source>
        <dbReference type="Proteomes" id="UP000006727"/>
    </source>
</evidence>
<dbReference type="EnsemblPlants" id="Pp3c8_17840V3.1">
    <property type="protein sequence ID" value="PAC:32964790.CDS.1"/>
    <property type="gene ID" value="Pp3c8_17840"/>
</dbReference>
<sequence>MLMKGSWLVLCEELLSIEIQLQFGLCSYLCLFISCERCPVVSFRVVYYAEHNPVVTILSYPILQWSEIEGLCSFSAVLTCHHLLGCYISSLQDFSFNDSYGRGPLPAING</sequence>
<accession>A0A7I3ZLU5</accession>
<dbReference type="Gramene" id="Pp3c8_17850V3.1">
    <property type="protein sequence ID" value="PAC:32963584.CDS.1"/>
    <property type="gene ID" value="Pp3c8_17850"/>
</dbReference>
<reference evidence="1" key="3">
    <citation type="submission" date="2020-12" db="UniProtKB">
        <authorList>
            <consortium name="EnsemblPlants"/>
        </authorList>
    </citation>
    <scope>IDENTIFICATION</scope>
</reference>
<dbReference type="PROSITE" id="PS51257">
    <property type="entry name" value="PROKAR_LIPOPROTEIN"/>
    <property type="match status" value="1"/>
</dbReference>
<dbReference type="Gramene" id="Pp3c8_17840V3.1">
    <property type="protein sequence ID" value="PAC:32964790.CDS.1"/>
    <property type="gene ID" value="Pp3c8_17840"/>
</dbReference>
<name>A0A7I3ZLU5_PHYPA</name>